<dbReference type="OrthoDB" id="9813056at2"/>
<dbReference type="SUPFAM" id="SSF46785">
    <property type="entry name" value="Winged helix' DNA-binding domain"/>
    <property type="match status" value="1"/>
</dbReference>
<dbReference type="Gene3D" id="3.40.190.290">
    <property type="match status" value="1"/>
</dbReference>
<keyword evidence="2" id="KW-0805">Transcription regulation</keyword>
<dbReference type="HOGENOM" id="CLU_039613_16_1_5"/>
<name>Q11E60_CHESB</name>
<evidence type="ECO:0000256" key="1">
    <source>
        <dbReference type="ARBA" id="ARBA00009437"/>
    </source>
</evidence>
<dbReference type="InterPro" id="IPR000847">
    <property type="entry name" value="LysR_HTH_N"/>
</dbReference>
<dbReference type="PANTHER" id="PTHR30537">
    <property type="entry name" value="HTH-TYPE TRANSCRIPTIONAL REGULATOR"/>
    <property type="match status" value="1"/>
</dbReference>
<dbReference type="Pfam" id="PF03466">
    <property type="entry name" value="LysR_substrate"/>
    <property type="match status" value="1"/>
</dbReference>
<dbReference type="PANTHER" id="PTHR30537:SF1">
    <property type="entry name" value="HTH-TYPE TRANSCRIPTIONAL REGULATOR PGRR"/>
    <property type="match status" value="1"/>
</dbReference>
<accession>Q11E60</accession>
<dbReference type="InterPro" id="IPR005119">
    <property type="entry name" value="LysR_subst-bd"/>
</dbReference>
<reference evidence="6" key="1">
    <citation type="submission" date="2006-06" db="EMBL/GenBank/DDBJ databases">
        <title>Complete sequence of chromosome of Chelativorans sp. BNC1.</title>
        <authorList>
            <consortium name="US DOE Joint Genome Institute"/>
            <person name="Copeland A."/>
            <person name="Lucas S."/>
            <person name="Lapidus A."/>
            <person name="Barry K."/>
            <person name="Detter J.C."/>
            <person name="Glavina del Rio T."/>
            <person name="Hammon N."/>
            <person name="Israni S."/>
            <person name="Dalin E."/>
            <person name="Tice H."/>
            <person name="Pitluck S."/>
            <person name="Chertkov O."/>
            <person name="Brettin T."/>
            <person name="Bruce D."/>
            <person name="Han C."/>
            <person name="Tapia R."/>
            <person name="Gilna P."/>
            <person name="Schmutz J."/>
            <person name="Larimer F."/>
            <person name="Land M."/>
            <person name="Hauser L."/>
            <person name="Kyrpides N."/>
            <person name="Mikhailova N."/>
            <person name="Richardson P."/>
        </authorList>
    </citation>
    <scope>NUCLEOTIDE SEQUENCE</scope>
    <source>
        <strain evidence="6">BNC1</strain>
    </source>
</reference>
<evidence type="ECO:0000259" key="5">
    <source>
        <dbReference type="PROSITE" id="PS50931"/>
    </source>
</evidence>
<dbReference type="Pfam" id="PF00126">
    <property type="entry name" value="HTH_1"/>
    <property type="match status" value="1"/>
</dbReference>
<sequence>MSRIEPNDLSVFLAIAHHRSIRKAADMLGVTPSALSHSLRGIEERLGVRLFNRTTRSVAPTEAGERLFDRIAPAFRDIEDALEDLNTFRDTPTGSLRINAGRSSAETVLIDVVARFLTAYPNVSVEIVVENALVDMVSQGFDAGVRFGEVLAQDMIAVPLGPPQRNAYVASPAFFRRYSMPTHPEQLKELPCIRFRFQSGRYYAWEFERDGAELAVEVEGPLTVGEQDLGIRAALRGTGIAFAFEDQVGDLLAEGKLVRVLEDWCPYYKGYHLYYPSRRQLPATLRAFVDFVRSTGK</sequence>
<evidence type="ECO:0000256" key="3">
    <source>
        <dbReference type="ARBA" id="ARBA00023125"/>
    </source>
</evidence>
<dbReference type="AlphaFoldDB" id="Q11E60"/>
<keyword evidence="4" id="KW-0804">Transcription</keyword>
<dbReference type="InterPro" id="IPR036388">
    <property type="entry name" value="WH-like_DNA-bd_sf"/>
</dbReference>
<evidence type="ECO:0000313" key="6">
    <source>
        <dbReference type="EMBL" id="ABG64315.1"/>
    </source>
</evidence>
<dbReference type="KEGG" id="mes:Meso_2943"/>
<keyword evidence="3" id="KW-0238">DNA-binding</keyword>
<feature type="domain" description="HTH lysR-type" evidence="5">
    <location>
        <begin position="4"/>
        <end position="61"/>
    </location>
</feature>
<dbReference type="FunFam" id="1.10.10.10:FF:000001">
    <property type="entry name" value="LysR family transcriptional regulator"/>
    <property type="match status" value="1"/>
</dbReference>
<dbReference type="STRING" id="266779.Meso_2943"/>
<evidence type="ECO:0000256" key="2">
    <source>
        <dbReference type="ARBA" id="ARBA00023015"/>
    </source>
</evidence>
<evidence type="ECO:0000256" key="4">
    <source>
        <dbReference type="ARBA" id="ARBA00023163"/>
    </source>
</evidence>
<dbReference type="PROSITE" id="PS50931">
    <property type="entry name" value="HTH_LYSR"/>
    <property type="match status" value="1"/>
</dbReference>
<dbReference type="GO" id="GO:0043565">
    <property type="term" value="F:sequence-specific DNA binding"/>
    <property type="evidence" value="ECO:0007669"/>
    <property type="project" value="TreeGrafter"/>
</dbReference>
<dbReference type="GO" id="GO:0006351">
    <property type="term" value="P:DNA-templated transcription"/>
    <property type="evidence" value="ECO:0007669"/>
    <property type="project" value="TreeGrafter"/>
</dbReference>
<dbReference type="GO" id="GO:0003700">
    <property type="term" value="F:DNA-binding transcription factor activity"/>
    <property type="evidence" value="ECO:0007669"/>
    <property type="project" value="InterPro"/>
</dbReference>
<dbReference type="EMBL" id="CP000390">
    <property type="protein sequence ID" value="ABG64315.1"/>
    <property type="molecule type" value="Genomic_DNA"/>
</dbReference>
<comment type="similarity">
    <text evidence="1">Belongs to the LysR transcriptional regulatory family.</text>
</comment>
<proteinExistence type="inferred from homology"/>
<dbReference type="Gene3D" id="1.10.10.10">
    <property type="entry name" value="Winged helix-like DNA-binding domain superfamily/Winged helix DNA-binding domain"/>
    <property type="match status" value="1"/>
</dbReference>
<dbReference type="InterPro" id="IPR036390">
    <property type="entry name" value="WH_DNA-bd_sf"/>
</dbReference>
<dbReference type="InterPro" id="IPR058163">
    <property type="entry name" value="LysR-type_TF_proteobact-type"/>
</dbReference>
<dbReference type="eggNOG" id="COG0583">
    <property type="taxonomic scope" value="Bacteria"/>
</dbReference>
<protein>
    <submittedName>
        <fullName evidence="6">Transcriptional regulator, LysR family</fullName>
    </submittedName>
</protein>
<dbReference type="CDD" id="cd08474">
    <property type="entry name" value="PBP2_CrgA_like_5"/>
    <property type="match status" value="1"/>
</dbReference>
<organism evidence="6">
    <name type="scientific">Chelativorans sp. (strain BNC1)</name>
    <dbReference type="NCBI Taxonomy" id="266779"/>
    <lineage>
        <taxon>Bacteria</taxon>
        <taxon>Pseudomonadati</taxon>
        <taxon>Pseudomonadota</taxon>
        <taxon>Alphaproteobacteria</taxon>
        <taxon>Hyphomicrobiales</taxon>
        <taxon>Phyllobacteriaceae</taxon>
        <taxon>Chelativorans</taxon>
    </lineage>
</organism>
<dbReference type="SUPFAM" id="SSF53850">
    <property type="entry name" value="Periplasmic binding protein-like II"/>
    <property type="match status" value="1"/>
</dbReference>
<gene>
    <name evidence="6" type="ordered locus">Meso_2943</name>
</gene>